<organism evidence="1 2">
    <name type="scientific">Schizopora paradoxa</name>
    <dbReference type="NCBI Taxonomy" id="27342"/>
    <lineage>
        <taxon>Eukaryota</taxon>
        <taxon>Fungi</taxon>
        <taxon>Dikarya</taxon>
        <taxon>Basidiomycota</taxon>
        <taxon>Agaricomycotina</taxon>
        <taxon>Agaricomycetes</taxon>
        <taxon>Hymenochaetales</taxon>
        <taxon>Schizoporaceae</taxon>
        <taxon>Schizopora</taxon>
    </lineage>
</organism>
<gene>
    <name evidence="1" type="ORF">SCHPADRAFT_1000186</name>
</gene>
<dbReference type="AlphaFoldDB" id="A0A0H2RXS0"/>
<name>A0A0H2RXS0_9AGAM</name>
<accession>A0A0H2RXS0</accession>
<dbReference type="STRING" id="27342.A0A0H2RXS0"/>
<dbReference type="EMBL" id="KQ086052">
    <property type="protein sequence ID" value="KLO09561.1"/>
    <property type="molecule type" value="Genomic_DNA"/>
</dbReference>
<sequence length="456" mass="51799">MTHIMSNAVSPLERLPLDVRDRLLTSLSSFESLRAAVLSCKALYEAYSLRKHSVFNAVVENESGPALLEALAVSRAITDLEEHGKEDEIIDLVADRDGPLWRSEVSVEDAYEVGDIAQVASELEDLFSFRYKDRTKTTSALSYSESCVFRRALYQNWFLSLLCRASSLDDNDVDDDEEIDNGIDEATSSSFVQVISDLDDKSLSAFYQVLLFLDELYARTYPRQSYNATSGMIVMSATSSRLRHFSPLKIIGDFKEQTYHPNFDFYTRASEALATGLDNLLSKRKVNEVFEGKYKKQAVLDGVSNGYAGQCHKCHKATAWLYNDTCWSDLSEHIPVQLLTRVLPGRLSYNQSACNLLNPYVQAPDFYHRFMEDAFASLNDPASSWLKDEWVCGDCVVHFIKQELFSWFVRQLIHDGHAFKANCWYGFDCRTQRHNPVHAEKLNHLCEPDPSKTDGN</sequence>
<reference evidence="1 2" key="1">
    <citation type="submission" date="2015-04" db="EMBL/GenBank/DDBJ databases">
        <title>Complete genome sequence of Schizopora paradoxa KUC8140, a cosmopolitan wood degrader in East Asia.</title>
        <authorList>
            <consortium name="DOE Joint Genome Institute"/>
            <person name="Min B."/>
            <person name="Park H."/>
            <person name="Jang Y."/>
            <person name="Kim J.-J."/>
            <person name="Kim K.H."/>
            <person name="Pangilinan J."/>
            <person name="Lipzen A."/>
            <person name="Riley R."/>
            <person name="Grigoriev I.V."/>
            <person name="Spatafora J.W."/>
            <person name="Choi I.-G."/>
        </authorList>
    </citation>
    <scope>NUCLEOTIDE SEQUENCE [LARGE SCALE GENOMIC DNA]</scope>
    <source>
        <strain evidence="1 2">KUC8140</strain>
    </source>
</reference>
<dbReference type="OrthoDB" id="2745518at2759"/>
<dbReference type="InParanoid" id="A0A0H2RXS0"/>
<proteinExistence type="predicted"/>
<evidence type="ECO:0000313" key="1">
    <source>
        <dbReference type="EMBL" id="KLO09561.1"/>
    </source>
</evidence>
<dbReference type="Proteomes" id="UP000053477">
    <property type="component" value="Unassembled WGS sequence"/>
</dbReference>
<evidence type="ECO:0000313" key="2">
    <source>
        <dbReference type="Proteomes" id="UP000053477"/>
    </source>
</evidence>
<keyword evidence="2" id="KW-1185">Reference proteome</keyword>
<protein>
    <submittedName>
        <fullName evidence="1">Uncharacterized protein</fullName>
    </submittedName>
</protein>